<evidence type="ECO:0000313" key="3">
    <source>
        <dbReference type="Proteomes" id="UP000054937"/>
    </source>
</evidence>
<evidence type="ECO:0000313" key="2">
    <source>
        <dbReference type="EMBL" id="KRX10640.1"/>
    </source>
</evidence>
<reference evidence="2 3" key="1">
    <citation type="journal article" date="2015" name="Sci. Rep.">
        <title>Genome of the facultative scuticociliatosis pathogen Pseudocohnilembus persalinus provides insight into its virulence through horizontal gene transfer.</title>
        <authorList>
            <person name="Xiong J."/>
            <person name="Wang G."/>
            <person name="Cheng J."/>
            <person name="Tian M."/>
            <person name="Pan X."/>
            <person name="Warren A."/>
            <person name="Jiang C."/>
            <person name="Yuan D."/>
            <person name="Miao W."/>
        </authorList>
    </citation>
    <scope>NUCLEOTIDE SEQUENCE [LARGE SCALE GENOMIC DNA]</scope>
    <source>
        <strain evidence="2">36N120E</strain>
    </source>
</reference>
<dbReference type="EMBL" id="LDAU01000025">
    <property type="protein sequence ID" value="KRX10640.1"/>
    <property type="molecule type" value="Genomic_DNA"/>
</dbReference>
<organism evidence="2 3">
    <name type="scientific">Pseudocohnilembus persalinus</name>
    <name type="common">Ciliate</name>
    <dbReference type="NCBI Taxonomy" id="266149"/>
    <lineage>
        <taxon>Eukaryota</taxon>
        <taxon>Sar</taxon>
        <taxon>Alveolata</taxon>
        <taxon>Ciliophora</taxon>
        <taxon>Intramacronucleata</taxon>
        <taxon>Oligohymenophorea</taxon>
        <taxon>Scuticociliatia</taxon>
        <taxon>Philasterida</taxon>
        <taxon>Pseudocohnilembidae</taxon>
        <taxon>Pseudocohnilembus</taxon>
    </lineage>
</organism>
<comment type="caution">
    <text evidence="2">The sequence shown here is derived from an EMBL/GenBank/DDBJ whole genome shotgun (WGS) entry which is preliminary data.</text>
</comment>
<feature type="coiled-coil region" evidence="1">
    <location>
        <begin position="217"/>
        <end position="263"/>
    </location>
</feature>
<dbReference type="Proteomes" id="UP000054937">
    <property type="component" value="Unassembled WGS sequence"/>
</dbReference>
<dbReference type="InParanoid" id="A0A0V0R8D7"/>
<name>A0A0V0R8D7_PSEPJ</name>
<accession>A0A0V0R8D7</accession>
<evidence type="ECO:0000256" key="1">
    <source>
        <dbReference type="SAM" id="Coils"/>
    </source>
</evidence>
<dbReference type="AlphaFoldDB" id="A0A0V0R8D7"/>
<proteinExistence type="predicted"/>
<keyword evidence="3" id="KW-1185">Reference proteome</keyword>
<protein>
    <submittedName>
        <fullName evidence="2">Uncharacterized protein</fullName>
    </submittedName>
</protein>
<sequence length="422" mass="50853">MNSSLSNINFENFLNHSKQKHELQVQQRSYQNISPSFQNLMEELNYINHESKTYINDNEYEIPKLQNSSQDLQLQSQNTLYQQNQQTQNNLYQQHLKQYGQSYPGQIPHETQNQMVQRLKKYLPVIKNQTTLQTQEIQTDQYYFVQLYPQNTQYFHIVSQKLQSLIQVKIKGDFSKEISFGYSKQYNFPNINNCDNYNQQQAQLITKQQNITHSQALKIIKEKMAQSKEQQANYTKEGKKNHVQKLKQNLELKQNKNKQNKQEIDEHDHFKRIFQSTQKEVCRDAKILFKKIQSKKQKAAELQHIWHKTIKMTLFFQKFEQNLRYQTLKALKIFAAIQFQKNEQMDRIKKKNFNNLSQNDIYELKTIAYQQSQNQVNYQITRPFYFEIPTYQKLQNKIKEIFIERKYETQNNSPLIKKLKDL</sequence>
<gene>
    <name evidence="2" type="ORF">PPERSA_05460</name>
</gene>
<keyword evidence="1" id="KW-0175">Coiled coil</keyword>